<comment type="caution">
    <text evidence="2">The sequence shown here is derived from an EMBL/GenBank/DDBJ whole genome shotgun (WGS) entry which is preliminary data.</text>
</comment>
<keyword evidence="1" id="KW-0812">Transmembrane</keyword>
<feature type="transmembrane region" description="Helical" evidence="1">
    <location>
        <begin position="12"/>
        <end position="34"/>
    </location>
</feature>
<keyword evidence="1" id="KW-0472">Membrane</keyword>
<dbReference type="EMBL" id="QXUF01000023">
    <property type="protein sequence ID" value="RIN01726.1"/>
    <property type="molecule type" value="Genomic_DNA"/>
</dbReference>
<keyword evidence="3" id="KW-1185">Reference proteome</keyword>
<dbReference type="Proteomes" id="UP000286317">
    <property type="component" value="Unassembled WGS sequence"/>
</dbReference>
<accession>A0A418IH07</accession>
<reference evidence="2 3" key="1">
    <citation type="journal article" date="2016" name="Front. Microbiol.">
        <title>Comprehensive Phylogenetic Analysis of Bovine Non-aureus Staphylococci Species Based on Whole-Genome Sequencing.</title>
        <authorList>
            <person name="Naushad S."/>
            <person name="Barkema H.W."/>
            <person name="Luby C."/>
            <person name="Condas L.A."/>
            <person name="Nobrega D.B."/>
            <person name="Carson D.A."/>
            <person name="De Buck J."/>
        </authorList>
    </citation>
    <scope>NUCLEOTIDE SEQUENCE [LARGE SCALE GENOMIC DNA]</scope>
    <source>
        <strain evidence="2 3">SNUC 4554</strain>
    </source>
</reference>
<keyword evidence="1" id="KW-1133">Transmembrane helix</keyword>
<evidence type="ECO:0000313" key="2">
    <source>
        <dbReference type="EMBL" id="RIN01726.1"/>
    </source>
</evidence>
<feature type="transmembrane region" description="Helical" evidence="1">
    <location>
        <begin position="54"/>
        <end position="74"/>
    </location>
</feature>
<evidence type="ECO:0000256" key="1">
    <source>
        <dbReference type="SAM" id="Phobius"/>
    </source>
</evidence>
<protein>
    <submittedName>
        <fullName evidence="2">Uncharacterized protein</fullName>
    </submittedName>
</protein>
<dbReference type="OrthoDB" id="2411927at2"/>
<gene>
    <name evidence="2" type="ORF">BU112_04915</name>
</gene>
<sequence length="78" mass="8886">MIAKNNKYPYAKLMFDIIGILTFIGVMIIIIMNFYMRKSNTAFEMGFNVTGSSFILLCVLLCITIFCAIASTIFKRIK</sequence>
<dbReference type="AlphaFoldDB" id="A0A418IH07"/>
<evidence type="ECO:0000313" key="3">
    <source>
        <dbReference type="Proteomes" id="UP000286317"/>
    </source>
</evidence>
<proteinExistence type="predicted"/>
<name>A0A418IH07_9STAP</name>
<organism evidence="2 3">
    <name type="scientific">Staphylococcus shinii</name>
    <dbReference type="NCBI Taxonomy" id="2912228"/>
    <lineage>
        <taxon>Bacteria</taxon>
        <taxon>Bacillati</taxon>
        <taxon>Bacillota</taxon>
        <taxon>Bacilli</taxon>
        <taxon>Bacillales</taxon>
        <taxon>Staphylococcaceae</taxon>
        <taxon>Staphylococcus</taxon>
    </lineage>
</organism>